<feature type="compositionally biased region" description="Basic and acidic residues" evidence="8">
    <location>
        <begin position="334"/>
        <end position="343"/>
    </location>
</feature>
<dbReference type="OrthoDB" id="308383at2759"/>
<evidence type="ECO:0000256" key="2">
    <source>
        <dbReference type="ARBA" id="ARBA00004286"/>
    </source>
</evidence>
<dbReference type="AlphaFoldDB" id="A0A4Z1SR67"/>
<name>A0A4Z1SR67_GIAMU</name>
<evidence type="ECO:0000259" key="10">
    <source>
        <dbReference type="PROSITE" id="PS50868"/>
    </source>
</evidence>
<reference evidence="11 12" key="1">
    <citation type="submission" date="2019-05" db="EMBL/GenBank/DDBJ databases">
        <title>The compact genome of Giardia muris reveals important steps in the evolution of intestinal protozoan parasites.</title>
        <authorList>
            <person name="Xu F."/>
            <person name="Jimenez-Gonzalez A."/>
            <person name="Einarsson E."/>
            <person name="Astvaldsson A."/>
            <person name="Peirasmaki D."/>
            <person name="Eckmann L."/>
            <person name="Andersson J.O."/>
            <person name="Svard S.G."/>
            <person name="Jerlstrom-Hultqvist J."/>
        </authorList>
    </citation>
    <scope>NUCLEOTIDE SEQUENCE [LARGE SCALE GENOMIC DNA]</scope>
    <source>
        <strain evidence="11 12">Roberts-Thomson</strain>
    </source>
</reference>
<dbReference type="GO" id="GO:0005634">
    <property type="term" value="C:nucleus"/>
    <property type="evidence" value="ECO:0007669"/>
    <property type="project" value="UniProtKB-SubCell"/>
</dbReference>
<sequence>MDNPSPPPYRNGVPDLRALHQQTLRFPRVLRSVDLVPPPGTTPLYTEFPPERSLPNLDFPPLPMLDLEALRLELGREPTAKEIGEALPVTTRTLTSKEAWLLRLSEESSPELRRLLSTGWLRYEPYCPFLEDPDEGLVPLLISYRSHFKLSTLRRTEEKVATEARCCVVAHGMHEALLSGISLVLQTVARQVLEHLGHDQRALDAAHGLEETMARYIKAVLDVPESGRVMDLYDLLSTNRGVVLRGTTMFFMQLAFETLAKLKDWEPDVFNTWSSYLLSDELVNASSTKIAEYFLARKRRQTTSSNSSSLLGPTTDVSEPDLKSTTSWQSVAPTREEKDATREPTKQLLNGFQVKVDHLREFVEAAFKEATRLQNLLLELIARNNSLEVDALYVRSEEQRLRRSRINQKRHCISQYNRVVFYEFQSRVHRHYRSPDHLAQVQHPPRRQFITSFPHRRIAIRNMYIRREAERLHSMEPSAQALGPRRAQALYGYYKYIDDLHLPLLWLEKVRSDPAYAFIFRPPAENVLDVWYFRSPIHGFGMFLSGDSKKKSIVSEYCGDVISPLLANHREKQYTAGGISSVYMFSATPQAVIDATMRGNYGRFLNHSCRPIAESRHVRYHSSLQRIEILSGSAQSQGIAIILLSDQPACTEVTQDYNMTREPADEKLFCECGSINCRMYMN</sequence>
<evidence type="ECO:0000256" key="8">
    <source>
        <dbReference type="SAM" id="MobiDB-lite"/>
    </source>
</evidence>
<comment type="subcellular location">
    <subcellularLocation>
        <location evidence="2">Chromosome</location>
    </subcellularLocation>
    <subcellularLocation>
        <location evidence="1">Nucleus</location>
    </subcellularLocation>
</comment>
<feature type="domain" description="Post-SET" evidence="10">
    <location>
        <begin position="666"/>
        <end position="682"/>
    </location>
</feature>
<dbReference type="PROSITE" id="PS50868">
    <property type="entry name" value="POST_SET"/>
    <property type="match status" value="1"/>
</dbReference>
<dbReference type="VEuPathDB" id="GiardiaDB:GMRT_14136"/>
<dbReference type="EMBL" id="VDLU01000002">
    <property type="protein sequence ID" value="TNJ28346.1"/>
    <property type="molecule type" value="Genomic_DNA"/>
</dbReference>
<accession>A0A4Z1SR67</accession>
<evidence type="ECO:0000256" key="4">
    <source>
        <dbReference type="ARBA" id="ARBA00022603"/>
    </source>
</evidence>
<feature type="compositionally biased region" description="Polar residues" evidence="8">
    <location>
        <begin position="304"/>
        <end position="332"/>
    </location>
</feature>
<organism evidence="11 12">
    <name type="scientific">Giardia muris</name>
    <dbReference type="NCBI Taxonomy" id="5742"/>
    <lineage>
        <taxon>Eukaryota</taxon>
        <taxon>Metamonada</taxon>
        <taxon>Diplomonadida</taxon>
        <taxon>Hexamitidae</taxon>
        <taxon>Giardiinae</taxon>
        <taxon>Giardia</taxon>
    </lineage>
</organism>
<dbReference type="InterPro" id="IPR003616">
    <property type="entry name" value="Post-SET_dom"/>
</dbReference>
<dbReference type="SMART" id="SM00317">
    <property type="entry name" value="SET"/>
    <property type="match status" value="1"/>
</dbReference>
<comment type="caution">
    <text evidence="11">The sequence shown here is derived from an EMBL/GenBank/DDBJ whole genome shotgun (WGS) entry which is preliminary data.</text>
</comment>
<keyword evidence="6" id="KW-0949">S-adenosyl-L-methionine</keyword>
<keyword evidence="7" id="KW-0539">Nucleus</keyword>
<dbReference type="Pfam" id="PF00856">
    <property type="entry name" value="SET"/>
    <property type="match status" value="1"/>
</dbReference>
<feature type="region of interest" description="Disordered" evidence="8">
    <location>
        <begin position="304"/>
        <end position="343"/>
    </location>
</feature>
<evidence type="ECO:0000313" key="11">
    <source>
        <dbReference type="EMBL" id="TNJ28346.1"/>
    </source>
</evidence>
<proteinExistence type="predicted"/>
<evidence type="ECO:0000256" key="3">
    <source>
        <dbReference type="ARBA" id="ARBA00022454"/>
    </source>
</evidence>
<keyword evidence="3" id="KW-0158">Chromosome</keyword>
<dbReference type="PROSITE" id="PS50280">
    <property type="entry name" value="SET"/>
    <property type="match status" value="1"/>
</dbReference>
<gene>
    <name evidence="11" type="ORF">GMRT_14136</name>
</gene>
<evidence type="ECO:0000313" key="12">
    <source>
        <dbReference type="Proteomes" id="UP000315496"/>
    </source>
</evidence>
<evidence type="ECO:0000256" key="5">
    <source>
        <dbReference type="ARBA" id="ARBA00022679"/>
    </source>
</evidence>
<protein>
    <submittedName>
        <fullName evidence="11">Histone-lysine N-methyltransferase MLL1</fullName>
    </submittedName>
</protein>
<dbReference type="InterPro" id="IPR001214">
    <property type="entry name" value="SET_dom"/>
</dbReference>
<keyword evidence="12" id="KW-1185">Reference proteome</keyword>
<evidence type="ECO:0000256" key="7">
    <source>
        <dbReference type="ARBA" id="ARBA00023242"/>
    </source>
</evidence>
<dbReference type="Gene3D" id="2.170.270.10">
    <property type="entry name" value="SET domain"/>
    <property type="match status" value="1"/>
</dbReference>
<keyword evidence="4 11" id="KW-0489">Methyltransferase</keyword>
<feature type="domain" description="SET" evidence="9">
    <location>
        <begin position="528"/>
        <end position="658"/>
    </location>
</feature>
<dbReference type="Proteomes" id="UP000315496">
    <property type="component" value="Chromosome 2"/>
</dbReference>
<dbReference type="GO" id="GO:0005694">
    <property type="term" value="C:chromosome"/>
    <property type="evidence" value="ECO:0007669"/>
    <property type="project" value="UniProtKB-SubCell"/>
</dbReference>
<dbReference type="InterPro" id="IPR046341">
    <property type="entry name" value="SET_dom_sf"/>
</dbReference>
<dbReference type="GO" id="GO:0008168">
    <property type="term" value="F:methyltransferase activity"/>
    <property type="evidence" value="ECO:0007669"/>
    <property type="project" value="UniProtKB-KW"/>
</dbReference>
<dbReference type="PANTHER" id="PTHR22884">
    <property type="entry name" value="SET DOMAIN PROTEINS"/>
    <property type="match status" value="1"/>
</dbReference>
<evidence type="ECO:0000259" key="9">
    <source>
        <dbReference type="PROSITE" id="PS50280"/>
    </source>
</evidence>
<dbReference type="SUPFAM" id="SSF82199">
    <property type="entry name" value="SET domain"/>
    <property type="match status" value="1"/>
</dbReference>
<evidence type="ECO:0000256" key="6">
    <source>
        <dbReference type="ARBA" id="ARBA00022691"/>
    </source>
</evidence>
<keyword evidence="5 11" id="KW-0808">Transferase</keyword>
<dbReference type="GO" id="GO:0032259">
    <property type="term" value="P:methylation"/>
    <property type="evidence" value="ECO:0007669"/>
    <property type="project" value="UniProtKB-KW"/>
</dbReference>
<dbReference type="InterPro" id="IPR050777">
    <property type="entry name" value="SET2_Histone-Lys_MeTrsfase"/>
</dbReference>
<evidence type="ECO:0000256" key="1">
    <source>
        <dbReference type="ARBA" id="ARBA00004123"/>
    </source>
</evidence>